<organism evidence="1 2">
    <name type="scientific">Hydnum rufescens UP504</name>
    <dbReference type="NCBI Taxonomy" id="1448309"/>
    <lineage>
        <taxon>Eukaryota</taxon>
        <taxon>Fungi</taxon>
        <taxon>Dikarya</taxon>
        <taxon>Basidiomycota</taxon>
        <taxon>Agaricomycotina</taxon>
        <taxon>Agaricomycetes</taxon>
        <taxon>Cantharellales</taxon>
        <taxon>Hydnaceae</taxon>
        <taxon>Hydnum</taxon>
    </lineage>
</organism>
<name>A0A9P6AGV4_9AGAM</name>
<reference evidence="1" key="1">
    <citation type="journal article" date="2020" name="Nat. Commun.">
        <title>Large-scale genome sequencing of mycorrhizal fungi provides insights into the early evolution of symbiotic traits.</title>
        <authorList>
            <person name="Miyauchi S."/>
            <person name="Kiss E."/>
            <person name="Kuo A."/>
            <person name="Drula E."/>
            <person name="Kohler A."/>
            <person name="Sanchez-Garcia M."/>
            <person name="Morin E."/>
            <person name="Andreopoulos B."/>
            <person name="Barry K.W."/>
            <person name="Bonito G."/>
            <person name="Buee M."/>
            <person name="Carver A."/>
            <person name="Chen C."/>
            <person name="Cichocki N."/>
            <person name="Clum A."/>
            <person name="Culley D."/>
            <person name="Crous P.W."/>
            <person name="Fauchery L."/>
            <person name="Girlanda M."/>
            <person name="Hayes R.D."/>
            <person name="Keri Z."/>
            <person name="LaButti K."/>
            <person name="Lipzen A."/>
            <person name="Lombard V."/>
            <person name="Magnuson J."/>
            <person name="Maillard F."/>
            <person name="Murat C."/>
            <person name="Nolan M."/>
            <person name="Ohm R.A."/>
            <person name="Pangilinan J."/>
            <person name="Pereira M.F."/>
            <person name="Perotto S."/>
            <person name="Peter M."/>
            <person name="Pfister S."/>
            <person name="Riley R."/>
            <person name="Sitrit Y."/>
            <person name="Stielow J.B."/>
            <person name="Szollosi G."/>
            <person name="Zifcakova L."/>
            <person name="Stursova M."/>
            <person name="Spatafora J.W."/>
            <person name="Tedersoo L."/>
            <person name="Vaario L.M."/>
            <person name="Yamada A."/>
            <person name="Yan M."/>
            <person name="Wang P."/>
            <person name="Xu J."/>
            <person name="Bruns T."/>
            <person name="Baldrian P."/>
            <person name="Vilgalys R."/>
            <person name="Dunand C."/>
            <person name="Henrissat B."/>
            <person name="Grigoriev I.V."/>
            <person name="Hibbett D."/>
            <person name="Nagy L.G."/>
            <person name="Martin F.M."/>
        </authorList>
    </citation>
    <scope>NUCLEOTIDE SEQUENCE</scope>
    <source>
        <strain evidence="1">UP504</strain>
    </source>
</reference>
<evidence type="ECO:0000313" key="1">
    <source>
        <dbReference type="EMBL" id="KAF9505640.1"/>
    </source>
</evidence>
<dbReference type="EMBL" id="MU129143">
    <property type="protein sequence ID" value="KAF9505640.1"/>
    <property type="molecule type" value="Genomic_DNA"/>
</dbReference>
<protein>
    <submittedName>
        <fullName evidence="1">Uncharacterized protein</fullName>
    </submittedName>
</protein>
<keyword evidence="2" id="KW-1185">Reference proteome</keyword>
<accession>A0A9P6AGV4</accession>
<dbReference type="OrthoDB" id="10556812at2759"/>
<proteinExistence type="predicted"/>
<sequence>MLNEIGSHRVIWIRALLALQVEECMMPFTYRLLTMDAGALRRSACSPYRLSSAFLGRSASSLSSQVFHLECGPDGPPPQFAVYLLPGGRWLIHTDRGLTSREGGPSRISCSDLAHITTRQPSESLDLTNAAETWPTLHAIQSDPEVGRIVAVVSYLISFPTYVARVRAAWLLLTAGQALCSSQALY</sequence>
<dbReference type="Proteomes" id="UP000886523">
    <property type="component" value="Unassembled WGS sequence"/>
</dbReference>
<evidence type="ECO:0000313" key="2">
    <source>
        <dbReference type="Proteomes" id="UP000886523"/>
    </source>
</evidence>
<dbReference type="AlphaFoldDB" id="A0A9P6AGV4"/>
<comment type="caution">
    <text evidence="1">The sequence shown here is derived from an EMBL/GenBank/DDBJ whole genome shotgun (WGS) entry which is preliminary data.</text>
</comment>
<gene>
    <name evidence="1" type="ORF">BS47DRAFT_516625</name>
</gene>